<dbReference type="SUPFAM" id="SSF53927">
    <property type="entry name" value="Cytidine deaminase-like"/>
    <property type="match status" value="1"/>
</dbReference>
<feature type="binding site" evidence="13">
    <location>
        <position position="110"/>
    </location>
    <ligand>
        <name>Zn(2+)</name>
        <dbReference type="ChEBI" id="CHEBI:29105"/>
        <note>catalytic</note>
    </ligand>
</feature>
<dbReference type="InterPro" id="IPR050202">
    <property type="entry name" value="Cyt/Deoxycyt_deaminase"/>
</dbReference>
<evidence type="ECO:0000256" key="13">
    <source>
        <dbReference type="PIRSR" id="PIRSR606262-3"/>
    </source>
</evidence>
<dbReference type="STRING" id="649349.Lbys_1299"/>
<keyword evidence="17" id="KW-1185">Reference proteome</keyword>
<evidence type="ECO:0000256" key="4">
    <source>
        <dbReference type="ARBA" id="ARBA00012783"/>
    </source>
</evidence>
<protein>
    <recommendedName>
        <fullName evidence="5 14">Cytidine deaminase</fullName>
        <ecNumber evidence="4 14">3.5.4.5</ecNumber>
    </recommendedName>
    <alternativeName>
        <fullName evidence="9 14">Cytidine aminohydrolase</fullName>
    </alternativeName>
</protein>
<dbReference type="Gene3D" id="3.40.140.10">
    <property type="entry name" value="Cytidine Deaminase, domain 2"/>
    <property type="match status" value="1"/>
</dbReference>
<comment type="cofactor">
    <cofactor evidence="1 13 14">
        <name>Zn(2+)</name>
        <dbReference type="ChEBI" id="CHEBI:29105"/>
    </cofactor>
</comment>
<dbReference type="PANTHER" id="PTHR11644:SF2">
    <property type="entry name" value="CYTIDINE DEAMINASE"/>
    <property type="match status" value="1"/>
</dbReference>
<dbReference type="EC" id="3.5.4.5" evidence="4 14"/>
<feature type="binding site" evidence="13">
    <location>
        <position position="113"/>
    </location>
    <ligand>
        <name>Zn(2+)</name>
        <dbReference type="ChEBI" id="CHEBI:29105"/>
        <note>catalytic</note>
    </ligand>
</feature>
<dbReference type="InterPro" id="IPR002125">
    <property type="entry name" value="CMP_dCMP_dom"/>
</dbReference>
<dbReference type="GO" id="GO:0008270">
    <property type="term" value="F:zinc ion binding"/>
    <property type="evidence" value="ECO:0007669"/>
    <property type="project" value="UniProtKB-UniRule"/>
</dbReference>
<dbReference type="NCBIfam" id="NF004064">
    <property type="entry name" value="PRK05578.1"/>
    <property type="match status" value="1"/>
</dbReference>
<evidence type="ECO:0000256" key="8">
    <source>
        <dbReference type="ARBA" id="ARBA00022833"/>
    </source>
</evidence>
<organism evidence="16 17">
    <name type="scientific">Leadbetterella byssophila (strain DSM 17132 / JCM 16389 / KACC 11308 / NBRC 106382 / 4M15)</name>
    <dbReference type="NCBI Taxonomy" id="649349"/>
    <lineage>
        <taxon>Bacteria</taxon>
        <taxon>Pseudomonadati</taxon>
        <taxon>Bacteroidota</taxon>
        <taxon>Cytophagia</taxon>
        <taxon>Cytophagales</taxon>
        <taxon>Leadbetterellaceae</taxon>
        <taxon>Leadbetterella</taxon>
    </lineage>
</organism>
<dbReference type="InterPro" id="IPR016193">
    <property type="entry name" value="Cytidine_deaminase-like"/>
</dbReference>
<evidence type="ECO:0000256" key="12">
    <source>
        <dbReference type="PIRSR" id="PIRSR606262-1"/>
    </source>
</evidence>
<dbReference type="InterPro" id="IPR016192">
    <property type="entry name" value="APOBEC/CMP_deaminase_Zn-bd"/>
</dbReference>
<dbReference type="Pfam" id="PF00383">
    <property type="entry name" value="dCMP_cyt_deam_1"/>
    <property type="match status" value="1"/>
</dbReference>
<keyword evidence="7 14" id="KW-0378">Hydrolase</keyword>
<evidence type="ECO:0000313" key="16">
    <source>
        <dbReference type="EMBL" id="ADQ17018.1"/>
    </source>
</evidence>
<evidence type="ECO:0000313" key="17">
    <source>
        <dbReference type="Proteomes" id="UP000007435"/>
    </source>
</evidence>
<dbReference type="GO" id="GO:0004126">
    <property type="term" value="F:cytidine deaminase activity"/>
    <property type="evidence" value="ECO:0007669"/>
    <property type="project" value="UniProtKB-UniRule"/>
</dbReference>
<reference key="1">
    <citation type="submission" date="2010-11" db="EMBL/GenBank/DDBJ databases">
        <title>The complete genome of Leadbetterella byssophila DSM 17132.</title>
        <authorList>
            <consortium name="US DOE Joint Genome Institute (JGI-PGF)"/>
            <person name="Lucas S."/>
            <person name="Copeland A."/>
            <person name="Lapidus A."/>
            <person name="Glavina del Rio T."/>
            <person name="Dalin E."/>
            <person name="Tice H."/>
            <person name="Bruce D."/>
            <person name="Goodwin L."/>
            <person name="Pitluck S."/>
            <person name="Kyrpides N."/>
            <person name="Mavromatis K."/>
            <person name="Ivanova N."/>
            <person name="Teshima H."/>
            <person name="Brettin T."/>
            <person name="Detter J.C."/>
            <person name="Han C."/>
            <person name="Tapia R."/>
            <person name="Land M."/>
            <person name="Hauser L."/>
            <person name="Markowitz V."/>
            <person name="Cheng J.-F."/>
            <person name="Hugenholtz P."/>
            <person name="Woyke T."/>
            <person name="Wu D."/>
            <person name="Tindall B."/>
            <person name="Pomrenke H.G."/>
            <person name="Brambilla E."/>
            <person name="Klenk H.-P."/>
            <person name="Eisen J.A."/>
        </authorList>
    </citation>
    <scope>NUCLEOTIDE SEQUENCE [LARGE SCALE GENOMIC DNA]</scope>
    <source>
        <strain>DSM 17132</strain>
    </source>
</reference>
<sequence length="161" mass="17605">MKDKTLTLSYTEFETWDELSPNHQELISQAIAAAEQSYSPYSQFPVGAAVLLEDGQIFRGSNQENLSFPAGTCAERSVLHYIGANIPQGKIKTIAVTALRSTSAHPVTPCGICRQVMSECENRQGTEIEVLLHKLNGSTYRFVSASGLLPLAFEETILSQP</sequence>
<dbReference type="PANTHER" id="PTHR11644">
    <property type="entry name" value="CYTIDINE DEAMINASE"/>
    <property type="match status" value="1"/>
</dbReference>
<evidence type="ECO:0000256" key="7">
    <source>
        <dbReference type="ARBA" id="ARBA00022801"/>
    </source>
</evidence>
<dbReference type="eggNOG" id="COG0295">
    <property type="taxonomic scope" value="Bacteria"/>
</dbReference>
<evidence type="ECO:0000256" key="10">
    <source>
        <dbReference type="ARBA" id="ARBA00049252"/>
    </source>
</evidence>
<evidence type="ECO:0000256" key="1">
    <source>
        <dbReference type="ARBA" id="ARBA00001947"/>
    </source>
</evidence>
<dbReference type="KEGG" id="lby:Lbys_1299"/>
<name>E4RUZ5_LEAB4</name>
<dbReference type="Proteomes" id="UP000007435">
    <property type="component" value="Chromosome"/>
</dbReference>
<evidence type="ECO:0000256" key="3">
    <source>
        <dbReference type="ARBA" id="ARBA00006576"/>
    </source>
</evidence>
<evidence type="ECO:0000256" key="6">
    <source>
        <dbReference type="ARBA" id="ARBA00022723"/>
    </source>
</evidence>
<feature type="active site" description="Proton donor" evidence="12">
    <location>
        <position position="75"/>
    </location>
</feature>
<accession>E4RUZ5</accession>
<comment type="catalytic activity">
    <reaction evidence="10 14">
        <text>2'-deoxycytidine + H2O + H(+) = 2'-deoxyuridine + NH4(+)</text>
        <dbReference type="Rhea" id="RHEA:13433"/>
        <dbReference type="ChEBI" id="CHEBI:15377"/>
        <dbReference type="ChEBI" id="CHEBI:15378"/>
        <dbReference type="ChEBI" id="CHEBI:15698"/>
        <dbReference type="ChEBI" id="CHEBI:16450"/>
        <dbReference type="ChEBI" id="CHEBI:28938"/>
        <dbReference type="EC" id="3.5.4.5"/>
    </reaction>
</comment>
<evidence type="ECO:0000259" key="15">
    <source>
        <dbReference type="PROSITE" id="PS51747"/>
    </source>
</evidence>
<evidence type="ECO:0000256" key="2">
    <source>
        <dbReference type="ARBA" id="ARBA00003949"/>
    </source>
</evidence>
<proteinExistence type="inferred from homology"/>
<feature type="binding site" evidence="13">
    <location>
        <position position="73"/>
    </location>
    <ligand>
        <name>Zn(2+)</name>
        <dbReference type="ChEBI" id="CHEBI:29105"/>
        <note>catalytic</note>
    </ligand>
</feature>
<dbReference type="PROSITE" id="PS51747">
    <property type="entry name" value="CYT_DCMP_DEAMINASES_2"/>
    <property type="match status" value="1"/>
</dbReference>
<keyword evidence="8 13" id="KW-0862">Zinc</keyword>
<dbReference type="HOGENOM" id="CLU_097262_1_0_10"/>
<evidence type="ECO:0000256" key="14">
    <source>
        <dbReference type="RuleBase" id="RU364006"/>
    </source>
</evidence>
<dbReference type="GO" id="GO:0055086">
    <property type="term" value="P:nucleobase-containing small molecule metabolic process"/>
    <property type="evidence" value="ECO:0007669"/>
    <property type="project" value="UniProtKB-ARBA"/>
</dbReference>
<dbReference type="AlphaFoldDB" id="E4RUZ5"/>
<evidence type="ECO:0000256" key="11">
    <source>
        <dbReference type="ARBA" id="ARBA00049558"/>
    </source>
</evidence>
<dbReference type="EMBL" id="CP002305">
    <property type="protein sequence ID" value="ADQ17018.1"/>
    <property type="molecule type" value="Genomic_DNA"/>
</dbReference>
<feature type="domain" description="CMP/dCMP-type deaminase" evidence="15">
    <location>
        <begin position="21"/>
        <end position="156"/>
    </location>
</feature>
<comment type="similarity">
    <text evidence="3 14">Belongs to the cytidine and deoxycytidylate deaminase family.</text>
</comment>
<dbReference type="InterPro" id="IPR006262">
    <property type="entry name" value="Cyt_deam_tetra"/>
</dbReference>
<dbReference type="OrthoDB" id="9795347at2"/>
<keyword evidence="6 13" id="KW-0479">Metal-binding</keyword>
<reference evidence="16 17" key="2">
    <citation type="journal article" date="2011" name="Stand. Genomic Sci.">
        <title>Complete genome sequence of Leadbetterella byssophila type strain (4M15).</title>
        <authorList>
            <person name="Abt B."/>
            <person name="Teshima H."/>
            <person name="Lucas S."/>
            <person name="Lapidus A."/>
            <person name="Del Rio T.G."/>
            <person name="Nolan M."/>
            <person name="Tice H."/>
            <person name="Cheng J.F."/>
            <person name="Pitluck S."/>
            <person name="Liolios K."/>
            <person name="Pagani I."/>
            <person name="Ivanova N."/>
            <person name="Mavromatis K."/>
            <person name="Pati A."/>
            <person name="Tapia R."/>
            <person name="Han C."/>
            <person name="Goodwin L."/>
            <person name="Chen A."/>
            <person name="Palaniappan K."/>
            <person name="Land M."/>
            <person name="Hauser L."/>
            <person name="Chang Y.J."/>
            <person name="Jeffries C.D."/>
            <person name="Rohde M."/>
            <person name="Goker M."/>
            <person name="Tindall B.J."/>
            <person name="Detter J.C."/>
            <person name="Woyke T."/>
            <person name="Bristow J."/>
            <person name="Eisen J.A."/>
            <person name="Markowitz V."/>
            <person name="Hugenholtz P."/>
            <person name="Klenk H.P."/>
            <person name="Kyrpides N.C."/>
        </authorList>
    </citation>
    <scope>NUCLEOTIDE SEQUENCE [LARGE SCALE GENOMIC DNA]</scope>
    <source>
        <strain evidence="17">DSM 17132 / JCM 16389 / KACC 11308 / NBRC 106382 / 4M15</strain>
    </source>
</reference>
<dbReference type="GO" id="GO:0005829">
    <property type="term" value="C:cytosol"/>
    <property type="evidence" value="ECO:0007669"/>
    <property type="project" value="TreeGrafter"/>
</dbReference>
<dbReference type="PROSITE" id="PS00903">
    <property type="entry name" value="CYT_DCMP_DEAMINASES_1"/>
    <property type="match status" value="1"/>
</dbReference>
<evidence type="ECO:0000256" key="5">
    <source>
        <dbReference type="ARBA" id="ARBA00018266"/>
    </source>
</evidence>
<comment type="catalytic activity">
    <reaction evidence="11 14">
        <text>cytidine + H2O + H(+) = uridine + NH4(+)</text>
        <dbReference type="Rhea" id="RHEA:16069"/>
        <dbReference type="ChEBI" id="CHEBI:15377"/>
        <dbReference type="ChEBI" id="CHEBI:15378"/>
        <dbReference type="ChEBI" id="CHEBI:16704"/>
        <dbReference type="ChEBI" id="CHEBI:17562"/>
        <dbReference type="ChEBI" id="CHEBI:28938"/>
        <dbReference type="EC" id="3.5.4.5"/>
    </reaction>
</comment>
<gene>
    <name evidence="16" type="ordered locus">Lbys_1299</name>
</gene>
<evidence type="ECO:0000256" key="9">
    <source>
        <dbReference type="ARBA" id="ARBA00032005"/>
    </source>
</evidence>
<comment type="function">
    <text evidence="2 14">This enzyme scavenges exogenous and endogenous cytidine and 2'-deoxycytidine for UMP synthesis.</text>
</comment>
<dbReference type="NCBIfam" id="TIGR01354">
    <property type="entry name" value="cyt_deam_tetra"/>
    <property type="match status" value="1"/>
</dbReference>
<dbReference type="GO" id="GO:0042802">
    <property type="term" value="F:identical protein binding"/>
    <property type="evidence" value="ECO:0007669"/>
    <property type="project" value="UniProtKB-ARBA"/>
</dbReference>
<dbReference type="CDD" id="cd01283">
    <property type="entry name" value="cytidine_deaminase"/>
    <property type="match status" value="1"/>
</dbReference>
<dbReference type="RefSeq" id="WP_013408068.1">
    <property type="nucleotide sequence ID" value="NC_014655.1"/>
</dbReference>
<dbReference type="GO" id="GO:0072527">
    <property type="term" value="P:pyrimidine-containing compound metabolic process"/>
    <property type="evidence" value="ECO:0007669"/>
    <property type="project" value="UniProtKB-ARBA"/>
</dbReference>